<feature type="region of interest" description="Disordered" evidence="2">
    <location>
        <begin position="239"/>
        <end position="363"/>
    </location>
</feature>
<evidence type="ECO:0000313" key="3">
    <source>
        <dbReference type="EMBL" id="QDT34489.1"/>
    </source>
</evidence>
<dbReference type="Proteomes" id="UP000315724">
    <property type="component" value="Chromosome"/>
</dbReference>
<dbReference type="RefSeq" id="WP_145202503.1">
    <property type="nucleotide sequence ID" value="NZ_CP036267.1"/>
</dbReference>
<evidence type="ECO:0008006" key="5">
    <source>
        <dbReference type="Google" id="ProtNLM"/>
    </source>
</evidence>
<feature type="coiled-coil region" evidence="1">
    <location>
        <begin position="57"/>
        <end position="84"/>
    </location>
</feature>
<feature type="compositionally biased region" description="Polar residues" evidence="2">
    <location>
        <begin position="320"/>
        <end position="329"/>
    </location>
</feature>
<proteinExistence type="predicted"/>
<organism evidence="3 4">
    <name type="scientific">Thalassoglobus polymorphus</name>
    <dbReference type="NCBI Taxonomy" id="2527994"/>
    <lineage>
        <taxon>Bacteria</taxon>
        <taxon>Pseudomonadati</taxon>
        <taxon>Planctomycetota</taxon>
        <taxon>Planctomycetia</taxon>
        <taxon>Planctomycetales</taxon>
        <taxon>Planctomycetaceae</taxon>
        <taxon>Thalassoglobus</taxon>
    </lineage>
</organism>
<dbReference type="EMBL" id="CP036267">
    <property type="protein sequence ID" value="QDT34489.1"/>
    <property type="molecule type" value="Genomic_DNA"/>
</dbReference>
<evidence type="ECO:0000256" key="1">
    <source>
        <dbReference type="SAM" id="Coils"/>
    </source>
</evidence>
<gene>
    <name evidence="3" type="ORF">Mal48_37500</name>
</gene>
<reference evidence="3 4" key="1">
    <citation type="submission" date="2019-02" db="EMBL/GenBank/DDBJ databases">
        <title>Deep-cultivation of Planctomycetes and their phenomic and genomic characterization uncovers novel biology.</title>
        <authorList>
            <person name="Wiegand S."/>
            <person name="Jogler M."/>
            <person name="Boedeker C."/>
            <person name="Pinto D."/>
            <person name="Vollmers J."/>
            <person name="Rivas-Marin E."/>
            <person name="Kohn T."/>
            <person name="Peeters S.H."/>
            <person name="Heuer A."/>
            <person name="Rast P."/>
            <person name="Oberbeckmann S."/>
            <person name="Bunk B."/>
            <person name="Jeske O."/>
            <person name="Meyerdierks A."/>
            <person name="Storesund J.E."/>
            <person name="Kallscheuer N."/>
            <person name="Luecker S."/>
            <person name="Lage O.M."/>
            <person name="Pohl T."/>
            <person name="Merkel B.J."/>
            <person name="Hornburger P."/>
            <person name="Mueller R.-W."/>
            <person name="Bruemmer F."/>
            <person name="Labrenz M."/>
            <person name="Spormann A.M."/>
            <person name="Op den Camp H."/>
            <person name="Overmann J."/>
            <person name="Amann R."/>
            <person name="Jetten M.S.M."/>
            <person name="Mascher T."/>
            <person name="Medema M.H."/>
            <person name="Devos D.P."/>
            <person name="Kaster A.-K."/>
            <person name="Ovreas L."/>
            <person name="Rohde M."/>
            <person name="Galperin M.Y."/>
            <person name="Jogler C."/>
        </authorList>
    </citation>
    <scope>NUCLEOTIDE SEQUENCE [LARGE SCALE GENOMIC DNA]</scope>
    <source>
        <strain evidence="3 4">Mal48</strain>
    </source>
</reference>
<feature type="compositionally biased region" description="Basic and acidic residues" evidence="2">
    <location>
        <begin position="271"/>
        <end position="283"/>
    </location>
</feature>
<sequence length="363" mass="39211">MNTSLTRMSPRVSLKPIVVSVGVLCVLYGCRGPSNVELLEARLREFEVMDDQRKAELVSVRSQLNIAQREARILRNQIADSGEKAPAVAATEAIASVEVLKFNTLLTAGQNKDETPGDERFHAIVSPYDKDGDLVKVVGKLQLEAIDLSLPEDKRTIGKWDYTPEKAGELWHSGYLSSGLRFDLPWNELPQGDEVLLHVKMETADGRELTASHTVKIDPPRQLATAPVAPVAPKLLNLSSDAKPTEVKAPAPVPAPAKAESPTAEAAKPAEATKPEATKEEAPKTNVTAPIPAPSKPERPVPVLDLFEEEPEEAPGKATLSPSSTQGATQIEADKVESDVARPFPGGIQTSDNWKESTIPILR</sequence>
<dbReference type="AlphaFoldDB" id="A0A517QS88"/>
<feature type="compositionally biased region" description="Low complexity" evidence="2">
    <location>
        <begin position="256"/>
        <end position="270"/>
    </location>
</feature>
<evidence type="ECO:0000256" key="2">
    <source>
        <dbReference type="SAM" id="MobiDB-lite"/>
    </source>
</evidence>
<protein>
    <recommendedName>
        <fullName evidence="5">Lipoprotein</fullName>
    </recommendedName>
</protein>
<keyword evidence="1" id="KW-0175">Coiled coil</keyword>
<name>A0A517QS88_9PLAN</name>
<dbReference type="KEGG" id="tpol:Mal48_37500"/>
<keyword evidence="4" id="KW-1185">Reference proteome</keyword>
<dbReference type="OrthoDB" id="282621at2"/>
<evidence type="ECO:0000313" key="4">
    <source>
        <dbReference type="Proteomes" id="UP000315724"/>
    </source>
</evidence>
<dbReference type="PROSITE" id="PS51257">
    <property type="entry name" value="PROKAR_LIPOPROTEIN"/>
    <property type="match status" value="1"/>
</dbReference>
<accession>A0A517QS88</accession>